<feature type="chain" id="PRO_5015682180" evidence="7">
    <location>
        <begin position="31"/>
        <end position="1184"/>
    </location>
</feature>
<evidence type="ECO:0000256" key="6">
    <source>
        <dbReference type="ARBA" id="ARBA00023237"/>
    </source>
</evidence>
<dbReference type="PANTHER" id="PTHR30069">
    <property type="entry name" value="TONB-DEPENDENT OUTER MEMBRANE RECEPTOR"/>
    <property type="match status" value="1"/>
</dbReference>
<evidence type="ECO:0000313" key="10">
    <source>
        <dbReference type="EMBL" id="SPF38350.1"/>
    </source>
</evidence>
<dbReference type="Pfam" id="PF25183">
    <property type="entry name" value="OMP_b-brl_4"/>
    <property type="match status" value="1"/>
</dbReference>
<dbReference type="InterPro" id="IPR012910">
    <property type="entry name" value="Plug_dom"/>
</dbReference>
<dbReference type="SUPFAM" id="SSF49464">
    <property type="entry name" value="Carboxypeptidase regulatory domain-like"/>
    <property type="match status" value="1"/>
</dbReference>
<dbReference type="GO" id="GO:0009279">
    <property type="term" value="C:cell outer membrane"/>
    <property type="evidence" value="ECO:0007669"/>
    <property type="project" value="UniProtKB-SubCell"/>
</dbReference>
<feature type="signal peptide" evidence="7">
    <location>
        <begin position="1"/>
        <end position="30"/>
    </location>
</feature>
<evidence type="ECO:0000259" key="9">
    <source>
        <dbReference type="Pfam" id="PF25183"/>
    </source>
</evidence>
<dbReference type="Gene3D" id="2.60.40.1120">
    <property type="entry name" value="Carboxypeptidase-like, regulatory domain"/>
    <property type="match status" value="1"/>
</dbReference>
<dbReference type="Pfam" id="PF13620">
    <property type="entry name" value="CarboxypepD_reg"/>
    <property type="match status" value="1"/>
</dbReference>
<organism evidence="10 11">
    <name type="scientific">Candidatus Sulfotelmatobacter kueseliae</name>
    <dbReference type="NCBI Taxonomy" id="2042962"/>
    <lineage>
        <taxon>Bacteria</taxon>
        <taxon>Pseudomonadati</taxon>
        <taxon>Acidobacteriota</taxon>
        <taxon>Terriglobia</taxon>
        <taxon>Terriglobales</taxon>
        <taxon>Candidatus Korobacteraceae</taxon>
        <taxon>Candidatus Sulfotelmatobacter</taxon>
    </lineage>
</organism>
<evidence type="ECO:0000256" key="5">
    <source>
        <dbReference type="ARBA" id="ARBA00023136"/>
    </source>
</evidence>
<dbReference type="InterPro" id="IPR036942">
    <property type="entry name" value="Beta-barrel_TonB_sf"/>
</dbReference>
<dbReference type="InterPro" id="IPR039426">
    <property type="entry name" value="TonB-dep_rcpt-like"/>
</dbReference>
<gene>
    <name evidence="10" type="ORF">SBA1_20050</name>
</gene>
<proteinExistence type="predicted"/>
<dbReference type="Gene3D" id="2.40.170.20">
    <property type="entry name" value="TonB-dependent receptor, beta-barrel domain"/>
    <property type="match status" value="1"/>
</dbReference>
<dbReference type="AlphaFoldDB" id="A0A2U3KFP6"/>
<keyword evidence="10" id="KW-0675">Receptor</keyword>
<dbReference type="InterPro" id="IPR057601">
    <property type="entry name" value="Oar-like_b-barrel"/>
</dbReference>
<dbReference type="OrthoDB" id="100280at2"/>
<dbReference type="GO" id="GO:0044718">
    <property type="term" value="P:siderophore transmembrane transport"/>
    <property type="evidence" value="ECO:0007669"/>
    <property type="project" value="TreeGrafter"/>
</dbReference>
<keyword evidence="6" id="KW-0998">Cell outer membrane</keyword>
<name>A0A2U3KFP6_9BACT</name>
<keyword evidence="7" id="KW-0732">Signal</keyword>
<evidence type="ECO:0000259" key="8">
    <source>
        <dbReference type="Pfam" id="PF07715"/>
    </source>
</evidence>
<evidence type="ECO:0000313" key="11">
    <source>
        <dbReference type="Proteomes" id="UP000238701"/>
    </source>
</evidence>
<evidence type="ECO:0000256" key="4">
    <source>
        <dbReference type="ARBA" id="ARBA00022692"/>
    </source>
</evidence>
<comment type="subcellular location">
    <subcellularLocation>
        <location evidence="1">Cell outer membrane</location>
        <topology evidence="1">Multi-pass membrane protein</topology>
    </subcellularLocation>
</comment>
<evidence type="ECO:0000256" key="1">
    <source>
        <dbReference type="ARBA" id="ARBA00004571"/>
    </source>
</evidence>
<sequence>MPKKIVMRISIQFLTTVALVAVLFPGLSQAQEATGRMTGTISDSTGAVIPGVQITVTNTATQVRREATSDHDGFYQVLALPIGSYRVTAVHQGFRTVVSSEYKLLINQALRVDIKMEVGSASERVDVGAEAAPVETVNATLGQSVTGRTLINMPLNGRDALDLALLQPGVVESNDDNGGQGNYSIAGGRTDSVTFLLDGGLNNDLVDNSNLLDPNPDAIAEFRLLTSNYTAEYGRNGGGIISEVIKSGTNQIHGSLFDFFRNRVLDANDYFNIPLSIPRLDLKRNQYGATLGGPIRKDKIFFFLAYQGQRQIQAIPDVDAPVYTPQELQGNFSQAVPYDGVTCTVAGGCPDPYLATFLGNNPDFAAPNGNAAQAIIDPTKIDPVTQNYIKAGLIPTSATNQTSCDANGVCSGLLSTTLEQTNNADELTAKFDFNLNAKDKFSATIGVNRTPSLYPFPYASVPGFPSRTVANYYFTNLAYTRIISPTLLNEFHFVTHRSNYLQDIPAKYLPSGPSLGVGITPDLSTGPTNIWFDDGFQIGPGENGPTRYVENTFSWTDAISWTQGKNNWKFGAGFSPYQENLVYDYYTNGEFDFYSASYSVASGNPFADFLLGAPGVYLQGPLAPTNIRSKSTYVFGQDEWHVTRNLVLTLGLRYEYNTPKLDTEGRSFSVIPGLQSKRFVNAPLGLVFPGDPGAARGTNFPDKKNFAPRFGFAFDPTGRGKTSLRGGIGLFYDILKGEDNVQFNGAPPFTSTAALYFNPVGTGQTAPLNYLSQPFVAAGQTNTFPSTPPPSNYDFAPLLPINGTGFIFIVDPHLRTPYVYQYNLSLQQDLFAGTVLEANYVGSSGHGLTSLRDINPMVLGTTSRLLDSSCPLCFGQLPEFQNVSHASYNALEASLTRQAKPSKLGTAYFTLAYTYGHNLDNASGFRQRNSTVPAYAPNLFYASGDGDVRQRISFSGGWDLPFDRMWATGPKRLTKGWSLYPIVTWRTGFPFDIGAGLGGTSDPTNPGTSGAGDPYLSNAAVVAPIHMLDPRKLTTITPTFYGSLCQEVTGPPVTGHFFFDPNSFSNIPLANDPYYGGTDPCTPQLDPVNNSADRTYGLHRNTLRGPHLTNLDIALAKTTAITEHVSLEFRAEFFNVLNHPEFAQPTYADGATNINGPNFGQITTTGSFRGPAPRIGQLAARLTF</sequence>
<feature type="domain" description="TonB-dependent transporter Oar-like beta-barrel" evidence="9">
    <location>
        <begin position="244"/>
        <end position="1168"/>
    </location>
</feature>
<keyword evidence="3" id="KW-1134">Transmembrane beta strand</keyword>
<keyword evidence="2" id="KW-0813">Transport</keyword>
<feature type="domain" description="TonB-dependent receptor plug" evidence="8">
    <location>
        <begin position="156"/>
        <end position="239"/>
    </location>
</feature>
<dbReference type="GO" id="GO:0015344">
    <property type="term" value="F:siderophore uptake transmembrane transporter activity"/>
    <property type="evidence" value="ECO:0007669"/>
    <property type="project" value="TreeGrafter"/>
</dbReference>
<keyword evidence="5" id="KW-0472">Membrane</keyword>
<accession>A0A2U3KFP6</accession>
<evidence type="ECO:0000256" key="7">
    <source>
        <dbReference type="SAM" id="SignalP"/>
    </source>
</evidence>
<keyword evidence="4" id="KW-0812">Transmembrane</keyword>
<dbReference type="Proteomes" id="UP000238701">
    <property type="component" value="Unassembled WGS sequence"/>
</dbReference>
<dbReference type="Pfam" id="PF07715">
    <property type="entry name" value="Plug"/>
    <property type="match status" value="1"/>
</dbReference>
<dbReference type="SUPFAM" id="SSF56935">
    <property type="entry name" value="Porins"/>
    <property type="match status" value="1"/>
</dbReference>
<protein>
    <submittedName>
        <fullName evidence="10">TonB-dependent receptor</fullName>
    </submittedName>
</protein>
<dbReference type="PANTHER" id="PTHR30069:SF46">
    <property type="entry name" value="OAR PROTEIN"/>
    <property type="match status" value="1"/>
</dbReference>
<dbReference type="InterPro" id="IPR008969">
    <property type="entry name" value="CarboxyPept-like_regulatory"/>
</dbReference>
<evidence type="ECO:0000256" key="3">
    <source>
        <dbReference type="ARBA" id="ARBA00022452"/>
    </source>
</evidence>
<reference evidence="11" key="1">
    <citation type="submission" date="2018-02" db="EMBL/GenBank/DDBJ databases">
        <authorList>
            <person name="Hausmann B."/>
        </authorList>
    </citation>
    <scope>NUCLEOTIDE SEQUENCE [LARGE SCALE GENOMIC DNA]</scope>
    <source>
        <strain evidence="11">Peat soil MAG SbA1</strain>
    </source>
</reference>
<dbReference type="EMBL" id="OMOD01000111">
    <property type="protein sequence ID" value="SPF38350.1"/>
    <property type="molecule type" value="Genomic_DNA"/>
</dbReference>
<evidence type="ECO:0000256" key="2">
    <source>
        <dbReference type="ARBA" id="ARBA00022448"/>
    </source>
</evidence>